<sequence length="723" mass="79164">MEKVPESKSFPGKYPVSVRVSNSLMASGTEVGQVSNVHRGLLREVVLSNARDFQDSDSSAPLRMWKGKDSLPEREELMPDIVTFKDNDDLLEDGGSSSFSGASHPAEPIDTDLMKTVYVPIGQNKSEAACLMKSLSRKGPFLEDLSIRVPPKKPSPAILSPAESLIEEPGDLGVVSSPFSVPRASQNTENSLLPPDSEEKECVWDASLPPSGNVSPHSSIDSTGVVTAMSIVNSCASTYRSDAITSDGMLSMERNCESTKGSVRGDSLESAKTSISRASDSSGLSDDSNWSNITGSANKPHKGNDPRWKAILAIRARDGILGMSHFKLLKRLGCGDIGSVYLSELSSTRCYFAMKVMDKASLASRKKLTRAQTEREILQLLDHPFLPTLYTHFETDRFSCLVMEYCPGGDLHTLRQRQPGKHFSEYAARFYAAEVLLALEYLHMLGVVYRDLKPENVLVRDDGHIMLSDFDLSLRCTVSPTLIKISSYDSDPSKRAAGGAFCVQPACIEPSSVCIQPACFIPRIFPQKSKKKSRKPRSDLGFPSSTLPELVAEPTAARSMSFVGTHEYLAPEIIKGEGHGSAVDWWTFGIFLHELLYGKTPFKGSGNRATLFNVVGQQLRFPDSPSTSYASRDLIRGLLVKEPQHRLGVKRGATEIKQHPFFEGVNWALIRCSTPPEVPRPVETELPGKFGPADPVGVSSSSKRMVGTDMMKSGGKYLDFEFF</sequence>
<accession>A0ACC0ZID9</accession>
<dbReference type="Proteomes" id="UP001163603">
    <property type="component" value="Chromosome 1"/>
</dbReference>
<protein>
    <submittedName>
        <fullName evidence="1">Uncharacterized protein</fullName>
    </submittedName>
</protein>
<dbReference type="EMBL" id="CM047736">
    <property type="protein sequence ID" value="KAJ0051883.1"/>
    <property type="molecule type" value="Genomic_DNA"/>
</dbReference>
<gene>
    <name evidence="1" type="ORF">Pint_00097</name>
</gene>
<reference evidence="2" key="1">
    <citation type="journal article" date="2023" name="G3 (Bethesda)">
        <title>Genome assembly and association tests identify interacting loci associated with vigor, precocity, and sex in interspecific pistachio rootstocks.</title>
        <authorList>
            <person name="Palmer W."/>
            <person name="Jacygrad E."/>
            <person name="Sagayaradj S."/>
            <person name="Cavanaugh K."/>
            <person name="Han R."/>
            <person name="Bertier L."/>
            <person name="Beede B."/>
            <person name="Kafkas S."/>
            <person name="Golino D."/>
            <person name="Preece J."/>
            <person name="Michelmore R."/>
        </authorList>
    </citation>
    <scope>NUCLEOTIDE SEQUENCE [LARGE SCALE GENOMIC DNA]</scope>
</reference>
<organism evidence="1 2">
    <name type="scientific">Pistacia integerrima</name>
    <dbReference type="NCBI Taxonomy" id="434235"/>
    <lineage>
        <taxon>Eukaryota</taxon>
        <taxon>Viridiplantae</taxon>
        <taxon>Streptophyta</taxon>
        <taxon>Embryophyta</taxon>
        <taxon>Tracheophyta</taxon>
        <taxon>Spermatophyta</taxon>
        <taxon>Magnoliopsida</taxon>
        <taxon>eudicotyledons</taxon>
        <taxon>Gunneridae</taxon>
        <taxon>Pentapetalae</taxon>
        <taxon>rosids</taxon>
        <taxon>malvids</taxon>
        <taxon>Sapindales</taxon>
        <taxon>Anacardiaceae</taxon>
        <taxon>Pistacia</taxon>
    </lineage>
</organism>
<evidence type="ECO:0000313" key="1">
    <source>
        <dbReference type="EMBL" id="KAJ0051883.1"/>
    </source>
</evidence>
<proteinExistence type="predicted"/>
<evidence type="ECO:0000313" key="2">
    <source>
        <dbReference type="Proteomes" id="UP001163603"/>
    </source>
</evidence>
<name>A0ACC0ZID9_9ROSI</name>
<keyword evidence="2" id="KW-1185">Reference proteome</keyword>
<comment type="caution">
    <text evidence="1">The sequence shown here is derived from an EMBL/GenBank/DDBJ whole genome shotgun (WGS) entry which is preliminary data.</text>
</comment>